<organism evidence="1">
    <name type="scientific">Solanum chacoense</name>
    <name type="common">Chaco potato</name>
    <dbReference type="NCBI Taxonomy" id="4108"/>
    <lineage>
        <taxon>Eukaryota</taxon>
        <taxon>Viridiplantae</taxon>
        <taxon>Streptophyta</taxon>
        <taxon>Embryophyta</taxon>
        <taxon>Tracheophyta</taxon>
        <taxon>Spermatophyta</taxon>
        <taxon>Magnoliopsida</taxon>
        <taxon>eudicotyledons</taxon>
        <taxon>Gunneridae</taxon>
        <taxon>Pentapetalae</taxon>
        <taxon>asterids</taxon>
        <taxon>lamiids</taxon>
        <taxon>Solanales</taxon>
        <taxon>Solanaceae</taxon>
        <taxon>Solanoideae</taxon>
        <taxon>Solaneae</taxon>
        <taxon>Solanum</taxon>
    </lineage>
</organism>
<name>A0A0V0H951_SOLCH</name>
<evidence type="ECO:0000313" key="1">
    <source>
        <dbReference type="EMBL" id="JAP16744.1"/>
    </source>
</evidence>
<dbReference type="EMBL" id="GEDG01023433">
    <property type="protein sequence ID" value="JAP16744.1"/>
    <property type="molecule type" value="Transcribed_RNA"/>
</dbReference>
<protein>
    <submittedName>
        <fullName evidence="1">Putative ovule protein</fullName>
    </submittedName>
</protein>
<proteinExistence type="predicted"/>
<reference evidence="1" key="1">
    <citation type="submission" date="2015-12" db="EMBL/GenBank/DDBJ databases">
        <title>Gene expression during late stages of embryo sac development: a critical building block for successful pollen-pistil interactions.</title>
        <authorList>
            <person name="Liu Y."/>
            <person name="Joly V."/>
            <person name="Sabar M."/>
            <person name="Matton D.P."/>
        </authorList>
    </citation>
    <scope>NUCLEOTIDE SEQUENCE</scope>
</reference>
<dbReference type="AlphaFoldDB" id="A0A0V0H951"/>
<sequence>MPLHSVRLSITRACNTCSRIPQVSSLSLTFNYIASPCFCNYCLPIIISEQYSVPHNQATIVNNISRPRNYNSHHVIRNDNGKFYYHA</sequence>
<accession>A0A0V0H951</accession>